<evidence type="ECO:0000256" key="2">
    <source>
        <dbReference type="ARBA" id="ARBA00022448"/>
    </source>
</evidence>
<keyword evidence="5 6" id="KW-0472">Membrane</keyword>
<keyword evidence="2" id="KW-0813">Transport</keyword>
<evidence type="ECO:0000256" key="4">
    <source>
        <dbReference type="ARBA" id="ARBA00022989"/>
    </source>
</evidence>
<gene>
    <name evidence="8" type="primary">LOC106812934</name>
</gene>
<keyword evidence="4 6" id="KW-1133">Transmembrane helix</keyword>
<dbReference type="GeneID" id="106812934"/>
<evidence type="ECO:0000256" key="3">
    <source>
        <dbReference type="ARBA" id="ARBA00022692"/>
    </source>
</evidence>
<dbReference type="PANTHER" id="PTHR23505">
    <property type="entry name" value="SPINSTER"/>
    <property type="match status" value="1"/>
</dbReference>
<sequence length="319" mass="34019">MPGIVLGVVIFVTVREPSRLSTGESEPSYRGTSDSDGWGTRLWVVVTAFVRPSTLLLCLAGSVRNAAGYVWAYNTQPYFESVGQTPLEIAKYMSWLPLVAGSIGVVFGGCISDQVVKRRGLYTRVWVLVISQLVAAPFAAGALFLNVPWSYLSLIPTYIIGEMWVAVTLTVLVELLPASVRTSGVATYFFIISNVGGNMPLLVPPLQTAFTNAGYSQIDSLRGALYVLYPGLYVAGSILFLITLLSLRRDVAHVARTTDFVRLSQSASSLASDDSAAAPDVGHSSVATATVSDHEEGLIVTAMDNGMGGDEGRGVGWAQ</sequence>
<evidence type="ECO:0000313" key="8">
    <source>
        <dbReference type="RefSeq" id="XP_014672430.1"/>
    </source>
</evidence>
<evidence type="ECO:0000313" key="7">
    <source>
        <dbReference type="Proteomes" id="UP000695022"/>
    </source>
</evidence>
<dbReference type="SUPFAM" id="SSF103473">
    <property type="entry name" value="MFS general substrate transporter"/>
    <property type="match status" value="1"/>
</dbReference>
<comment type="subcellular location">
    <subcellularLocation>
        <location evidence="1">Membrane</location>
        <topology evidence="1">Multi-pass membrane protein</topology>
    </subcellularLocation>
</comment>
<feature type="transmembrane region" description="Helical" evidence="6">
    <location>
        <begin position="185"/>
        <end position="203"/>
    </location>
</feature>
<keyword evidence="3 6" id="KW-0812">Transmembrane</keyword>
<feature type="transmembrane region" description="Helical" evidence="6">
    <location>
        <begin position="125"/>
        <end position="145"/>
    </location>
</feature>
<feature type="transmembrane region" description="Helical" evidence="6">
    <location>
        <begin position="151"/>
        <end position="173"/>
    </location>
</feature>
<evidence type="ECO:0000256" key="6">
    <source>
        <dbReference type="SAM" id="Phobius"/>
    </source>
</evidence>
<dbReference type="InterPro" id="IPR044770">
    <property type="entry name" value="MFS_spinster-like"/>
</dbReference>
<feature type="transmembrane region" description="Helical" evidence="6">
    <location>
        <begin position="92"/>
        <end position="113"/>
    </location>
</feature>
<dbReference type="RefSeq" id="XP_014672430.1">
    <property type="nucleotide sequence ID" value="XM_014816944.1"/>
</dbReference>
<proteinExistence type="predicted"/>
<accession>A0ABM1EJQ9</accession>
<dbReference type="Proteomes" id="UP000695022">
    <property type="component" value="Unplaced"/>
</dbReference>
<feature type="transmembrane region" description="Helical" evidence="6">
    <location>
        <begin position="223"/>
        <end position="247"/>
    </location>
</feature>
<dbReference type="PANTHER" id="PTHR23505:SF79">
    <property type="entry name" value="PROTEIN SPINSTER"/>
    <property type="match status" value="1"/>
</dbReference>
<organism evidence="7 8">
    <name type="scientific">Priapulus caudatus</name>
    <name type="common">Priapulid worm</name>
    <dbReference type="NCBI Taxonomy" id="37621"/>
    <lineage>
        <taxon>Eukaryota</taxon>
        <taxon>Metazoa</taxon>
        <taxon>Ecdysozoa</taxon>
        <taxon>Scalidophora</taxon>
        <taxon>Priapulida</taxon>
        <taxon>Priapulimorpha</taxon>
        <taxon>Priapulimorphida</taxon>
        <taxon>Priapulidae</taxon>
        <taxon>Priapulus</taxon>
    </lineage>
</organism>
<evidence type="ECO:0000256" key="1">
    <source>
        <dbReference type="ARBA" id="ARBA00004141"/>
    </source>
</evidence>
<evidence type="ECO:0000256" key="5">
    <source>
        <dbReference type="ARBA" id="ARBA00023136"/>
    </source>
</evidence>
<dbReference type="InterPro" id="IPR036259">
    <property type="entry name" value="MFS_trans_sf"/>
</dbReference>
<name>A0ABM1EJQ9_PRICU</name>
<keyword evidence="7" id="KW-1185">Reference proteome</keyword>
<dbReference type="Gene3D" id="1.20.1250.20">
    <property type="entry name" value="MFS general substrate transporter like domains"/>
    <property type="match status" value="1"/>
</dbReference>
<protein>
    <submittedName>
        <fullName evidence="8">Uncharacterized protein LOC106812934</fullName>
    </submittedName>
</protein>
<reference evidence="8" key="1">
    <citation type="submission" date="2025-08" db="UniProtKB">
        <authorList>
            <consortium name="RefSeq"/>
        </authorList>
    </citation>
    <scope>IDENTIFICATION</scope>
</reference>